<dbReference type="GO" id="GO:0005315">
    <property type="term" value="F:phosphate transmembrane transporter activity"/>
    <property type="evidence" value="ECO:0007669"/>
    <property type="project" value="InterPro"/>
</dbReference>
<dbReference type="GO" id="GO:0035435">
    <property type="term" value="P:phosphate ion transmembrane transport"/>
    <property type="evidence" value="ECO:0007669"/>
    <property type="project" value="InterPro"/>
</dbReference>
<dbReference type="Proteomes" id="UP000474630">
    <property type="component" value="Chromosome"/>
</dbReference>
<gene>
    <name evidence="12" type="primary">pstA</name>
    <name evidence="12" type="ORF">G0Q07_03185</name>
</gene>
<feature type="transmembrane region" description="Helical" evidence="10">
    <location>
        <begin position="89"/>
        <end position="112"/>
    </location>
</feature>
<evidence type="ECO:0000259" key="11">
    <source>
        <dbReference type="PROSITE" id="PS50928"/>
    </source>
</evidence>
<protein>
    <recommendedName>
        <fullName evidence="3 10">Phosphate transport system permease protein PstA</fullName>
    </recommendedName>
</protein>
<dbReference type="RefSeq" id="WP_163344725.1">
    <property type="nucleotide sequence ID" value="NZ_CP048409.1"/>
</dbReference>
<evidence type="ECO:0000256" key="3">
    <source>
        <dbReference type="ARBA" id="ARBA00016864"/>
    </source>
</evidence>
<dbReference type="PROSITE" id="PS50928">
    <property type="entry name" value="ABC_TM1"/>
    <property type="match status" value="1"/>
</dbReference>
<dbReference type="InterPro" id="IPR051408">
    <property type="entry name" value="Phosphate_transprt_permease"/>
</dbReference>
<evidence type="ECO:0000313" key="13">
    <source>
        <dbReference type="Proteomes" id="UP000474630"/>
    </source>
</evidence>
<evidence type="ECO:0000256" key="1">
    <source>
        <dbReference type="ARBA" id="ARBA00004651"/>
    </source>
</evidence>
<dbReference type="AlphaFoldDB" id="A0A6C0RAL5"/>
<feature type="transmembrane region" description="Helical" evidence="10">
    <location>
        <begin position="124"/>
        <end position="145"/>
    </location>
</feature>
<dbReference type="InterPro" id="IPR035906">
    <property type="entry name" value="MetI-like_sf"/>
</dbReference>
<keyword evidence="7 10" id="KW-0812">Transmembrane</keyword>
<keyword evidence="5 10" id="KW-1003">Cell membrane</keyword>
<evidence type="ECO:0000256" key="2">
    <source>
        <dbReference type="ARBA" id="ARBA00007069"/>
    </source>
</evidence>
<name>A0A6C0RAL5_9BACT</name>
<evidence type="ECO:0000256" key="8">
    <source>
        <dbReference type="ARBA" id="ARBA00022989"/>
    </source>
</evidence>
<dbReference type="SUPFAM" id="SSF161098">
    <property type="entry name" value="MetI-like"/>
    <property type="match status" value="1"/>
</dbReference>
<keyword evidence="13" id="KW-1185">Reference proteome</keyword>
<organism evidence="12 13">
    <name type="scientific">Draconibacterium halophilum</name>
    <dbReference type="NCBI Taxonomy" id="2706887"/>
    <lineage>
        <taxon>Bacteria</taxon>
        <taxon>Pseudomonadati</taxon>
        <taxon>Bacteroidota</taxon>
        <taxon>Bacteroidia</taxon>
        <taxon>Marinilabiliales</taxon>
        <taxon>Prolixibacteraceae</taxon>
        <taxon>Draconibacterium</taxon>
    </lineage>
</organism>
<dbReference type="Gene3D" id="1.10.3720.10">
    <property type="entry name" value="MetI-like"/>
    <property type="match status" value="1"/>
</dbReference>
<feature type="domain" description="ABC transmembrane type-1" evidence="11">
    <location>
        <begin position="85"/>
        <end position="286"/>
    </location>
</feature>
<evidence type="ECO:0000256" key="6">
    <source>
        <dbReference type="ARBA" id="ARBA00022592"/>
    </source>
</evidence>
<feature type="transmembrane region" description="Helical" evidence="10">
    <location>
        <begin position="151"/>
        <end position="171"/>
    </location>
</feature>
<feature type="transmembrane region" description="Helical" evidence="10">
    <location>
        <begin position="203"/>
        <end position="224"/>
    </location>
</feature>
<dbReference type="EMBL" id="CP048409">
    <property type="protein sequence ID" value="QIA06795.1"/>
    <property type="molecule type" value="Genomic_DNA"/>
</dbReference>
<comment type="similarity">
    <text evidence="2 10">Belongs to the binding-protein-dependent transport system permease family. CysTW subfamily.</text>
</comment>
<keyword evidence="6" id="KW-0592">Phosphate transport</keyword>
<sequence>MNSAAKITAANISQRTLKDKLFKGLVLVLSLVTISPIVLIIYKLVAKGYRQISLEFIIKTPPNTFEAMTAVSNGELIPGGIANGITGTLLMVGLASLIAIPVGVVTGIYLYENPGKLLANLTRNVSDVLQGVPSIVLGLIAYMWIVKPITSGFSALAGSVSLSIMMLPMIVRSTEETLKMIPQSIKEAAVALGVPYYKVILRVLIPTGFSGLLTGILLGISRILGETAPLMLTALGSSVINFDITKPTSAVPLLIWEFYNDPNMVDLIWSSSLLLMGMVLTLNLVSKRIAAGTK</sequence>
<dbReference type="Pfam" id="PF00528">
    <property type="entry name" value="BPD_transp_1"/>
    <property type="match status" value="1"/>
</dbReference>
<dbReference type="InterPro" id="IPR005672">
    <property type="entry name" value="Phosphate_PstA"/>
</dbReference>
<dbReference type="CDD" id="cd06261">
    <property type="entry name" value="TM_PBP2"/>
    <property type="match status" value="1"/>
</dbReference>
<dbReference type="GO" id="GO:0005886">
    <property type="term" value="C:plasma membrane"/>
    <property type="evidence" value="ECO:0007669"/>
    <property type="project" value="UniProtKB-SubCell"/>
</dbReference>
<dbReference type="NCBIfam" id="TIGR00974">
    <property type="entry name" value="3a0107s02c"/>
    <property type="match status" value="1"/>
</dbReference>
<evidence type="ECO:0000256" key="10">
    <source>
        <dbReference type="RuleBase" id="RU363043"/>
    </source>
</evidence>
<comment type="subcellular location">
    <subcellularLocation>
        <location evidence="1 10">Cell membrane</location>
        <topology evidence="1 10">Multi-pass membrane protein</topology>
    </subcellularLocation>
</comment>
<evidence type="ECO:0000313" key="12">
    <source>
        <dbReference type="EMBL" id="QIA06795.1"/>
    </source>
</evidence>
<keyword evidence="4" id="KW-0813">Transport</keyword>
<keyword evidence="9 10" id="KW-0472">Membrane</keyword>
<evidence type="ECO:0000256" key="5">
    <source>
        <dbReference type="ARBA" id="ARBA00022475"/>
    </source>
</evidence>
<keyword evidence="8 10" id="KW-1133">Transmembrane helix</keyword>
<accession>A0A6C0RAL5</accession>
<feature type="transmembrane region" description="Helical" evidence="10">
    <location>
        <begin position="267"/>
        <end position="285"/>
    </location>
</feature>
<dbReference type="InterPro" id="IPR000515">
    <property type="entry name" value="MetI-like"/>
</dbReference>
<reference evidence="12 13" key="1">
    <citation type="submission" date="2020-02" db="EMBL/GenBank/DDBJ databases">
        <title>Genome sequencing for Draconibacterium sp. strain M1.</title>
        <authorList>
            <person name="Park S.-J."/>
        </authorList>
    </citation>
    <scope>NUCLEOTIDE SEQUENCE [LARGE SCALE GENOMIC DNA]</scope>
    <source>
        <strain evidence="12 13">M1</strain>
    </source>
</reference>
<feature type="transmembrane region" description="Helical" evidence="10">
    <location>
        <begin position="21"/>
        <end position="42"/>
    </location>
</feature>
<dbReference type="PANTHER" id="PTHR42922:SF1">
    <property type="entry name" value="PHOSPHATE TRANSPORT SYSTEM PERMEASE PROTEIN PSTA"/>
    <property type="match status" value="1"/>
</dbReference>
<proteinExistence type="inferred from homology"/>
<evidence type="ECO:0000256" key="4">
    <source>
        <dbReference type="ARBA" id="ARBA00022448"/>
    </source>
</evidence>
<evidence type="ECO:0000256" key="7">
    <source>
        <dbReference type="ARBA" id="ARBA00022692"/>
    </source>
</evidence>
<dbReference type="KEGG" id="drc:G0Q07_03185"/>
<evidence type="ECO:0000256" key="9">
    <source>
        <dbReference type="ARBA" id="ARBA00023136"/>
    </source>
</evidence>
<dbReference type="PANTHER" id="PTHR42922">
    <property type="entry name" value="PHOSPHATE TRANSPORT SYSTEM PERMEASE PROTEIN PSTA"/>
    <property type="match status" value="1"/>
</dbReference>